<evidence type="ECO:0000313" key="2">
    <source>
        <dbReference type="Proteomes" id="UP000008177"/>
    </source>
</evidence>
<dbReference type="Proteomes" id="UP000008177">
    <property type="component" value="Unplaced contigs"/>
</dbReference>
<dbReference type="AlphaFoldDB" id="G2XZD4"/>
<evidence type="ECO:0000313" key="1">
    <source>
        <dbReference type="EMBL" id="CCD45821.1"/>
    </source>
</evidence>
<dbReference type="InParanoid" id="G2XZD4"/>
<protein>
    <submittedName>
        <fullName evidence="1">Uncharacterized protein</fullName>
    </submittedName>
</protein>
<accession>G2XZD4</accession>
<dbReference type="HOGENOM" id="CLU_3279366_0_0_1"/>
<organism evidence="1 2">
    <name type="scientific">Botryotinia fuckeliana (strain T4)</name>
    <name type="common">Noble rot fungus</name>
    <name type="synonym">Botrytis cinerea</name>
    <dbReference type="NCBI Taxonomy" id="999810"/>
    <lineage>
        <taxon>Eukaryota</taxon>
        <taxon>Fungi</taxon>
        <taxon>Dikarya</taxon>
        <taxon>Ascomycota</taxon>
        <taxon>Pezizomycotina</taxon>
        <taxon>Leotiomycetes</taxon>
        <taxon>Helotiales</taxon>
        <taxon>Sclerotiniaceae</taxon>
        <taxon>Botrytis</taxon>
    </lineage>
</organism>
<name>G2XZD4_BOTF4</name>
<reference evidence="2" key="1">
    <citation type="journal article" date="2011" name="PLoS Genet.">
        <title>Genomic analysis of the necrotrophic fungal pathogens Sclerotinia sclerotiorum and Botrytis cinerea.</title>
        <authorList>
            <person name="Amselem J."/>
            <person name="Cuomo C.A."/>
            <person name="van Kan J.A."/>
            <person name="Viaud M."/>
            <person name="Benito E.P."/>
            <person name="Couloux A."/>
            <person name="Coutinho P.M."/>
            <person name="de Vries R.P."/>
            <person name="Dyer P.S."/>
            <person name="Fillinger S."/>
            <person name="Fournier E."/>
            <person name="Gout L."/>
            <person name="Hahn M."/>
            <person name="Kohn L."/>
            <person name="Lapalu N."/>
            <person name="Plummer K.M."/>
            <person name="Pradier J.M."/>
            <person name="Quevillon E."/>
            <person name="Sharon A."/>
            <person name="Simon A."/>
            <person name="ten Have A."/>
            <person name="Tudzynski B."/>
            <person name="Tudzynski P."/>
            <person name="Wincker P."/>
            <person name="Andrew M."/>
            <person name="Anthouard V."/>
            <person name="Beever R.E."/>
            <person name="Beffa R."/>
            <person name="Benoit I."/>
            <person name="Bouzid O."/>
            <person name="Brault B."/>
            <person name="Chen Z."/>
            <person name="Choquer M."/>
            <person name="Collemare J."/>
            <person name="Cotton P."/>
            <person name="Danchin E.G."/>
            <person name="Da Silva C."/>
            <person name="Gautier A."/>
            <person name="Giraud C."/>
            <person name="Giraud T."/>
            <person name="Gonzalez C."/>
            <person name="Grossetete S."/>
            <person name="Guldener U."/>
            <person name="Henrissat B."/>
            <person name="Howlett B.J."/>
            <person name="Kodira C."/>
            <person name="Kretschmer M."/>
            <person name="Lappartient A."/>
            <person name="Leroch M."/>
            <person name="Levis C."/>
            <person name="Mauceli E."/>
            <person name="Neuveglise C."/>
            <person name="Oeser B."/>
            <person name="Pearson M."/>
            <person name="Poulain J."/>
            <person name="Poussereau N."/>
            <person name="Quesneville H."/>
            <person name="Rascle C."/>
            <person name="Schumacher J."/>
            <person name="Segurens B."/>
            <person name="Sexton A."/>
            <person name="Silva E."/>
            <person name="Sirven C."/>
            <person name="Soanes D.M."/>
            <person name="Talbot N.J."/>
            <person name="Templeton M."/>
            <person name="Yandava C."/>
            <person name="Yarden O."/>
            <person name="Zeng Q."/>
            <person name="Rollins J.A."/>
            <person name="Lebrun M.H."/>
            <person name="Dickman M."/>
        </authorList>
    </citation>
    <scope>NUCLEOTIDE SEQUENCE [LARGE SCALE GENOMIC DNA]</scope>
    <source>
        <strain evidence="2">T4</strain>
    </source>
</reference>
<proteinExistence type="predicted"/>
<gene>
    <name evidence="1" type="ORF">BofuT4_P048390.1</name>
</gene>
<sequence length="41" mass="4907">MIYMDLNISISLYSQAGKGKGREENTIQPLIYWYIYIYKTK</sequence>
<dbReference type="EMBL" id="FQ790278">
    <property type="protein sequence ID" value="CCD45821.1"/>
    <property type="molecule type" value="Genomic_DNA"/>
</dbReference>